<evidence type="ECO:0000313" key="4">
    <source>
        <dbReference type="Proteomes" id="UP000650467"/>
    </source>
</evidence>
<dbReference type="SUPFAM" id="SSF52821">
    <property type="entry name" value="Rhodanese/Cell cycle control phosphatase"/>
    <property type="match status" value="1"/>
</dbReference>
<dbReference type="OrthoDB" id="566238at2759"/>
<dbReference type="Pfam" id="PF00581">
    <property type="entry name" value="Rhodanese"/>
    <property type="match status" value="1"/>
</dbReference>
<sequence length="234" mass="23052">MSWLWTFGRVPELDSAGINAVSQRIQAMSEKERVQPDAPRIIDVRTRREYEGGHIAGAVHASFLPPWSWPSSVAPVLAGGVEPGTPLFVICLSAHRSIGALKWLRERGYTNVQQLKGGMQAWRAAKMPEVTEAASVESGADGGVNGDTAGDGVGSKQAAAAGGCQAQTEQAGKGACAGGGCGSGAAGKECCGGAAGAAPAVAPAAATAAAGGGACCQKKKCCGGGGGGGGGGCN</sequence>
<dbReference type="Proteomes" id="UP000650467">
    <property type="component" value="Unassembled WGS sequence"/>
</dbReference>
<comment type="caution">
    <text evidence="3">The sequence shown here is derived from an EMBL/GenBank/DDBJ whole genome shotgun (WGS) entry which is preliminary data.</text>
</comment>
<dbReference type="CDD" id="cd00158">
    <property type="entry name" value="RHOD"/>
    <property type="match status" value="1"/>
</dbReference>
<dbReference type="InterPro" id="IPR052367">
    <property type="entry name" value="Thiosulfate_ST/Rhodanese-like"/>
</dbReference>
<name>A0A835SWE7_CHLIN</name>
<dbReference type="PANTHER" id="PTHR45431">
    <property type="entry name" value="RHODANESE-LIKE DOMAIN-CONTAINING PROTEIN 15, CHLOROPLASTIC"/>
    <property type="match status" value="1"/>
</dbReference>
<accession>A0A835SWE7</accession>
<gene>
    <name evidence="3" type="ORF">HXX76_009678</name>
</gene>
<dbReference type="EMBL" id="JAEHOC010000025">
    <property type="protein sequence ID" value="KAG2431148.1"/>
    <property type="molecule type" value="Genomic_DNA"/>
</dbReference>
<keyword evidence="4" id="KW-1185">Reference proteome</keyword>
<dbReference type="InterPro" id="IPR036873">
    <property type="entry name" value="Rhodanese-like_dom_sf"/>
</dbReference>
<dbReference type="InterPro" id="IPR001763">
    <property type="entry name" value="Rhodanese-like_dom"/>
</dbReference>
<feature type="compositionally biased region" description="Gly residues" evidence="1">
    <location>
        <begin position="140"/>
        <end position="152"/>
    </location>
</feature>
<organism evidence="3 4">
    <name type="scientific">Chlamydomonas incerta</name>
    <dbReference type="NCBI Taxonomy" id="51695"/>
    <lineage>
        <taxon>Eukaryota</taxon>
        <taxon>Viridiplantae</taxon>
        <taxon>Chlorophyta</taxon>
        <taxon>core chlorophytes</taxon>
        <taxon>Chlorophyceae</taxon>
        <taxon>CS clade</taxon>
        <taxon>Chlamydomonadales</taxon>
        <taxon>Chlamydomonadaceae</taxon>
        <taxon>Chlamydomonas</taxon>
    </lineage>
</organism>
<dbReference type="Gene3D" id="3.40.250.10">
    <property type="entry name" value="Rhodanese-like domain"/>
    <property type="match status" value="1"/>
</dbReference>
<dbReference type="PROSITE" id="PS50206">
    <property type="entry name" value="RHODANESE_3"/>
    <property type="match status" value="1"/>
</dbReference>
<evidence type="ECO:0000259" key="2">
    <source>
        <dbReference type="PROSITE" id="PS50206"/>
    </source>
</evidence>
<evidence type="ECO:0000313" key="3">
    <source>
        <dbReference type="EMBL" id="KAG2431148.1"/>
    </source>
</evidence>
<dbReference type="SMART" id="SM00450">
    <property type="entry name" value="RHOD"/>
    <property type="match status" value="1"/>
</dbReference>
<evidence type="ECO:0000256" key="1">
    <source>
        <dbReference type="SAM" id="MobiDB-lite"/>
    </source>
</evidence>
<proteinExistence type="predicted"/>
<dbReference type="PANTHER" id="PTHR45431:SF3">
    <property type="entry name" value="RHODANESE-LIKE DOMAIN-CONTAINING PROTEIN 15, CHLOROPLASTIC"/>
    <property type="match status" value="1"/>
</dbReference>
<reference evidence="3" key="1">
    <citation type="journal article" date="2020" name="bioRxiv">
        <title>Comparative genomics of Chlamydomonas.</title>
        <authorList>
            <person name="Craig R.J."/>
            <person name="Hasan A.R."/>
            <person name="Ness R.W."/>
            <person name="Keightley P.D."/>
        </authorList>
    </citation>
    <scope>NUCLEOTIDE SEQUENCE</scope>
    <source>
        <strain evidence="3">SAG 7.73</strain>
    </source>
</reference>
<protein>
    <recommendedName>
        <fullName evidence="2">Rhodanese domain-containing protein</fullName>
    </recommendedName>
</protein>
<dbReference type="AlphaFoldDB" id="A0A835SWE7"/>
<feature type="domain" description="Rhodanese" evidence="2">
    <location>
        <begin position="35"/>
        <end position="131"/>
    </location>
</feature>
<feature type="region of interest" description="Disordered" evidence="1">
    <location>
        <begin position="133"/>
        <end position="152"/>
    </location>
</feature>